<protein>
    <recommendedName>
        <fullName evidence="14">Cytochrome P450</fullName>
    </recommendedName>
</protein>
<dbReference type="InterPro" id="IPR036396">
    <property type="entry name" value="Cyt_P450_sf"/>
</dbReference>
<evidence type="ECO:0000313" key="13">
    <source>
        <dbReference type="Proteomes" id="UP000226192"/>
    </source>
</evidence>
<keyword evidence="11" id="KW-0472">Membrane</keyword>
<dbReference type="GO" id="GO:0005506">
    <property type="term" value="F:iron ion binding"/>
    <property type="evidence" value="ECO:0007669"/>
    <property type="project" value="InterPro"/>
</dbReference>
<dbReference type="AlphaFoldDB" id="A0A2C5YDQ0"/>
<evidence type="ECO:0000256" key="6">
    <source>
        <dbReference type="ARBA" id="ARBA00023002"/>
    </source>
</evidence>
<comment type="pathway">
    <text evidence="2">Secondary metabolite biosynthesis.</text>
</comment>
<dbReference type="GO" id="GO:0020037">
    <property type="term" value="F:heme binding"/>
    <property type="evidence" value="ECO:0007669"/>
    <property type="project" value="InterPro"/>
</dbReference>
<comment type="cofactor">
    <cofactor evidence="1 9">
        <name>heme</name>
        <dbReference type="ChEBI" id="CHEBI:30413"/>
    </cofactor>
</comment>
<evidence type="ECO:0000256" key="7">
    <source>
        <dbReference type="ARBA" id="ARBA00023004"/>
    </source>
</evidence>
<dbReference type="GO" id="GO:0016705">
    <property type="term" value="F:oxidoreductase activity, acting on paired donors, with incorporation or reduction of molecular oxygen"/>
    <property type="evidence" value="ECO:0007669"/>
    <property type="project" value="InterPro"/>
</dbReference>
<evidence type="ECO:0000256" key="11">
    <source>
        <dbReference type="SAM" id="Phobius"/>
    </source>
</evidence>
<evidence type="ECO:0000256" key="8">
    <source>
        <dbReference type="ARBA" id="ARBA00023033"/>
    </source>
</evidence>
<keyword evidence="11" id="KW-1133">Transmembrane helix</keyword>
<dbReference type="GO" id="GO:0004497">
    <property type="term" value="F:monooxygenase activity"/>
    <property type="evidence" value="ECO:0007669"/>
    <property type="project" value="UniProtKB-KW"/>
</dbReference>
<evidence type="ECO:0000256" key="2">
    <source>
        <dbReference type="ARBA" id="ARBA00005179"/>
    </source>
</evidence>
<dbReference type="InterPro" id="IPR001128">
    <property type="entry name" value="Cyt_P450"/>
</dbReference>
<keyword evidence="7 9" id="KW-0408">Iron</keyword>
<dbReference type="Proteomes" id="UP000226192">
    <property type="component" value="Unassembled WGS sequence"/>
</dbReference>
<keyword evidence="13" id="KW-1185">Reference proteome</keyword>
<evidence type="ECO:0000256" key="9">
    <source>
        <dbReference type="PIRSR" id="PIRSR602403-1"/>
    </source>
</evidence>
<proteinExistence type="inferred from homology"/>
<feature type="binding site" description="axial binding residue" evidence="9">
    <location>
        <position position="438"/>
    </location>
    <ligand>
        <name>heme</name>
        <dbReference type="ChEBI" id="CHEBI:30413"/>
    </ligand>
    <ligandPart>
        <name>Fe</name>
        <dbReference type="ChEBI" id="CHEBI:18248"/>
    </ligandPart>
</feature>
<dbReference type="CDD" id="cd11060">
    <property type="entry name" value="CYP57A1-like"/>
    <property type="match status" value="1"/>
</dbReference>
<dbReference type="PRINTS" id="PR00465">
    <property type="entry name" value="EP450IV"/>
</dbReference>
<dbReference type="PANTHER" id="PTHR24305">
    <property type="entry name" value="CYTOCHROME P450"/>
    <property type="match status" value="1"/>
</dbReference>
<dbReference type="Gene3D" id="1.10.630.10">
    <property type="entry name" value="Cytochrome P450"/>
    <property type="match status" value="1"/>
</dbReference>
<gene>
    <name evidence="12" type="ORF">CDD81_1460</name>
</gene>
<keyword evidence="6 10" id="KW-0560">Oxidoreductase</keyword>
<dbReference type="PRINTS" id="PR00385">
    <property type="entry name" value="P450"/>
</dbReference>
<dbReference type="OrthoDB" id="3934656at2759"/>
<name>A0A2C5YDQ0_9HYPO</name>
<keyword evidence="11" id="KW-0812">Transmembrane</keyword>
<dbReference type="PANTHER" id="PTHR24305:SF175">
    <property type="entry name" value="CYTOCHROME P450 MONOOXYGENASE PKFB"/>
    <property type="match status" value="1"/>
</dbReference>
<evidence type="ECO:0000256" key="4">
    <source>
        <dbReference type="ARBA" id="ARBA00022617"/>
    </source>
</evidence>
<evidence type="ECO:0000256" key="3">
    <source>
        <dbReference type="ARBA" id="ARBA00010617"/>
    </source>
</evidence>
<keyword evidence="4 9" id="KW-0349">Heme</keyword>
<dbReference type="InterPro" id="IPR050121">
    <property type="entry name" value="Cytochrome_P450_monoxygenase"/>
</dbReference>
<reference evidence="12 13" key="1">
    <citation type="submission" date="2017-06" db="EMBL/GenBank/DDBJ databases">
        <title>Ant-infecting Ophiocordyceps genomes reveal a high diversity of potential behavioral manipulation genes and a possible major role for enterotoxins.</title>
        <authorList>
            <person name="De Bekker C."/>
            <person name="Evans H.C."/>
            <person name="Brachmann A."/>
            <person name="Hughes D.P."/>
        </authorList>
    </citation>
    <scope>NUCLEOTIDE SEQUENCE [LARGE SCALE GENOMIC DNA]</scope>
    <source>
        <strain evidence="12 13">Map64</strain>
    </source>
</reference>
<evidence type="ECO:0008006" key="14">
    <source>
        <dbReference type="Google" id="ProtNLM"/>
    </source>
</evidence>
<dbReference type="EMBL" id="NJET01000014">
    <property type="protein sequence ID" value="PHH65733.1"/>
    <property type="molecule type" value="Genomic_DNA"/>
</dbReference>
<dbReference type="InterPro" id="IPR002403">
    <property type="entry name" value="Cyt_P450_E_grp-IV"/>
</dbReference>
<dbReference type="Pfam" id="PF00067">
    <property type="entry name" value="p450"/>
    <property type="match status" value="1"/>
</dbReference>
<dbReference type="SUPFAM" id="SSF48264">
    <property type="entry name" value="Cytochrome P450"/>
    <property type="match status" value="1"/>
</dbReference>
<dbReference type="STRING" id="1399860.A0A2C5YDQ0"/>
<sequence>MQWKIIDGQEAVFAVAFGIIIWLVYHFYQTYQLHCVPGPFIAKFTNLHRFFLTRRGHVHLYQARAHQKYGPVVRFGPNMSKMYRAFRPWTPNGQIASVFSAEDDAANRHMKQPVAVYYSLSYTVSSFEKRVDAATQMLLDQLNRQYVATGTSFDLTRWFRFYSYDVMALMTFSHAYGYLQHGSEFSSIMGDVRKSMSSIAPMSQIPWLDWLLHKNRVVNFVKREAMSALLTFVLARIAERRNSLQAVYKTNVIGPDADGDFLGYFIQAMDKKSEQVPLRYLIMWVVANVMGGSDSSAAILRSVICLLAEHPDALESVRTELRNQQRTATGLSLPLPKWHELQNLPFLDACINETFRLEPPFALTLERVVPAQGATICGRFFPGGTIVGMNPYVTNRHRPTWGEDADVWRPRRWLEGDSAHIRRLEASLLTFGAGTRICLGQHVAMFEIKKLLAALIMNYDIDLVEPRAKVDRYSWIIMPESVQATIRKWDKPDV</sequence>
<evidence type="ECO:0000313" key="12">
    <source>
        <dbReference type="EMBL" id="PHH65733.1"/>
    </source>
</evidence>
<accession>A0A2C5YDQ0</accession>
<keyword evidence="8 10" id="KW-0503">Monooxygenase</keyword>
<evidence type="ECO:0000256" key="1">
    <source>
        <dbReference type="ARBA" id="ARBA00001971"/>
    </source>
</evidence>
<dbReference type="InterPro" id="IPR017972">
    <property type="entry name" value="Cyt_P450_CS"/>
</dbReference>
<keyword evidence="5 9" id="KW-0479">Metal-binding</keyword>
<evidence type="ECO:0000256" key="5">
    <source>
        <dbReference type="ARBA" id="ARBA00022723"/>
    </source>
</evidence>
<dbReference type="PROSITE" id="PS00086">
    <property type="entry name" value="CYTOCHROME_P450"/>
    <property type="match status" value="1"/>
</dbReference>
<comment type="similarity">
    <text evidence="3 10">Belongs to the cytochrome P450 family.</text>
</comment>
<organism evidence="12 13">
    <name type="scientific">Ophiocordyceps australis</name>
    <dbReference type="NCBI Taxonomy" id="1399860"/>
    <lineage>
        <taxon>Eukaryota</taxon>
        <taxon>Fungi</taxon>
        <taxon>Dikarya</taxon>
        <taxon>Ascomycota</taxon>
        <taxon>Pezizomycotina</taxon>
        <taxon>Sordariomycetes</taxon>
        <taxon>Hypocreomycetidae</taxon>
        <taxon>Hypocreales</taxon>
        <taxon>Ophiocordycipitaceae</taxon>
        <taxon>Ophiocordyceps</taxon>
    </lineage>
</organism>
<comment type="caution">
    <text evidence="12">The sequence shown here is derived from an EMBL/GenBank/DDBJ whole genome shotgun (WGS) entry which is preliminary data.</text>
</comment>
<evidence type="ECO:0000256" key="10">
    <source>
        <dbReference type="RuleBase" id="RU000461"/>
    </source>
</evidence>
<feature type="transmembrane region" description="Helical" evidence="11">
    <location>
        <begin position="12"/>
        <end position="28"/>
    </location>
</feature>